<organism evidence="1 2">
    <name type="scientific">Pleuronectes platessa</name>
    <name type="common">European plaice</name>
    <dbReference type="NCBI Taxonomy" id="8262"/>
    <lineage>
        <taxon>Eukaryota</taxon>
        <taxon>Metazoa</taxon>
        <taxon>Chordata</taxon>
        <taxon>Craniata</taxon>
        <taxon>Vertebrata</taxon>
        <taxon>Euteleostomi</taxon>
        <taxon>Actinopterygii</taxon>
        <taxon>Neopterygii</taxon>
        <taxon>Teleostei</taxon>
        <taxon>Neoteleostei</taxon>
        <taxon>Acanthomorphata</taxon>
        <taxon>Carangaria</taxon>
        <taxon>Pleuronectiformes</taxon>
        <taxon>Pleuronectoidei</taxon>
        <taxon>Pleuronectidae</taxon>
        <taxon>Pleuronectes</taxon>
    </lineage>
</organism>
<comment type="caution">
    <text evidence="1">The sequence shown here is derived from an EMBL/GenBank/DDBJ whole genome shotgun (WGS) entry which is preliminary data.</text>
</comment>
<gene>
    <name evidence="1" type="ORF">PLEPLA_LOCUS40083</name>
</gene>
<evidence type="ECO:0000313" key="1">
    <source>
        <dbReference type="EMBL" id="CAB1452343.1"/>
    </source>
</evidence>
<dbReference type="EMBL" id="CADEAL010004124">
    <property type="protein sequence ID" value="CAB1452343.1"/>
    <property type="molecule type" value="Genomic_DNA"/>
</dbReference>
<protein>
    <submittedName>
        <fullName evidence="1">Uncharacterized protein</fullName>
    </submittedName>
</protein>
<evidence type="ECO:0000313" key="2">
    <source>
        <dbReference type="Proteomes" id="UP001153269"/>
    </source>
</evidence>
<dbReference type="Proteomes" id="UP001153269">
    <property type="component" value="Unassembled WGS sequence"/>
</dbReference>
<accession>A0A9N7VJY8</accession>
<proteinExistence type="predicted"/>
<name>A0A9N7VJY8_PLEPL</name>
<keyword evidence="2" id="KW-1185">Reference proteome</keyword>
<sequence length="139" mass="14843">MTADKSPNVPDANSWPGVHGLCGLFGKLSKASHPATFAKSALTPAKEPHPSPWWFTKQELIYWVSQGARARQLVSCDSSHSGPIHSHIQFPALSIHHCAHFVSADFILAAAITSEQGPSATGELFHLPSASPRSADRGP</sequence>
<dbReference type="AlphaFoldDB" id="A0A9N7VJY8"/>
<reference evidence="1" key="1">
    <citation type="submission" date="2020-03" db="EMBL/GenBank/DDBJ databases">
        <authorList>
            <person name="Weist P."/>
        </authorList>
    </citation>
    <scope>NUCLEOTIDE SEQUENCE</scope>
</reference>